<feature type="region of interest" description="Disordered" evidence="4">
    <location>
        <begin position="932"/>
        <end position="968"/>
    </location>
</feature>
<dbReference type="CDD" id="cd12872">
    <property type="entry name" value="SPRY_Ash2"/>
    <property type="match status" value="1"/>
</dbReference>
<dbReference type="PANTHER" id="PTHR10598">
    <property type="entry name" value="SET1/ASH2 HISTONE METHYLTRANSFERASE COMPLEX SUBUNIT ASH2"/>
    <property type="match status" value="1"/>
</dbReference>
<keyword evidence="7" id="KW-1185">Reference proteome</keyword>
<feature type="region of interest" description="Disordered" evidence="4">
    <location>
        <begin position="835"/>
        <end position="863"/>
    </location>
</feature>
<evidence type="ECO:0000259" key="5">
    <source>
        <dbReference type="PROSITE" id="PS50188"/>
    </source>
</evidence>
<dbReference type="GO" id="GO:0000976">
    <property type="term" value="F:transcription cis-regulatory region binding"/>
    <property type="evidence" value="ECO:0007669"/>
    <property type="project" value="TreeGrafter"/>
</dbReference>
<dbReference type="PANTHER" id="PTHR10598:SF0">
    <property type="entry name" value="SET1_ASH2 HISTONE METHYLTRANSFERASE COMPLEX SUBUNIT ASH2"/>
    <property type="match status" value="1"/>
</dbReference>
<feature type="compositionally biased region" description="Polar residues" evidence="4">
    <location>
        <begin position="278"/>
        <end position="293"/>
    </location>
</feature>
<dbReference type="SUPFAM" id="SSF49899">
    <property type="entry name" value="Concanavalin A-like lectins/glucanases"/>
    <property type="match status" value="1"/>
</dbReference>
<evidence type="ECO:0000256" key="2">
    <source>
        <dbReference type="ARBA" id="ARBA00023242"/>
    </source>
</evidence>
<dbReference type="PROSITE" id="PS50188">
    <property type="entry name" value="B302_SPRY"/>
    <property type="match status" value="1"/>
</dbReference>
<sequence>MDISALISHSGGDSPEDAAGFQFSNTSVESSTSSASLASDKAPVHTAKEEATKASALKTGVAQAPGTEDATTTQSQSAAVPAKMDDRVKLPTKAAAVEAFNTTTAAAAAAAAAERERDDEGASLLLQLAAGAEFGVRTDADADAAPVTSASIESERSPTTPDVPSDSLDVTSEAKIAESERATSPVAANVTTTAAVEKEEEMDVKMTMELERALETELDEELVDITAVTTPASVDPIATSAEGDSDVRIVSDSSQEADQMGAATTTAPFVQPPLEPTQDVNMRSDTAEDSVQNHSEERPMATPTGTKQNVSKVPIALESEAVALPPADASLGQTCKGNAIQDVIMAEALAPAPSEAKVNVTALTGEPTRDVLVHRRHKARRCYCGRDRHSAKRPSIPCVRCGLCFHIDCIPSASRYWKAILPGDNFFHLICTDCGDGQETFQRQQLDWLEVTHLALFTLSHMSPWKERDPQEDGRVYFAWRQDICALIESRWEQFWLREQHATWRDDVAAALRKGAAQGRFESGEQNVGRPGLWALSDVGRFPQSYADDSAQRDAAAEAGTADRVPAYDITLAGKLVDLAPLAQNVASTLHPFPATPSALEAPPAVSPLVGDGGSHEPSPQAIEMGVPTLSRKRADLSDGALDDDAAAKHKRMKQESRRKLRKQADAERPGPTIAFAEAAMYPDLDNSGGPVRLSRQPTHTSARVHVSDDGMATWNEKGYRLAKASHSVCEGTWYYEARLGGDGGGNARIGWSQISGDLQGPCGLDHFSYGYRASPGTAFHRSVGHTFGDGYGPGDVLGVLLHIPSLTPSEREDLASRRWQFGAEYEPFRYACPTPAKSSDASPEAADTLTPKDSEIDEPMPRVHGSDVRYYKNGQLIGTAFSDLFLGHYYPAVSCYMGAHVTVNFGPDFAYCPVLEDGTRPRPIAELEREAVGTAPIPTSAHASSRGQPTELEMLSPSSSTDTEYAVSLPKVDTDVVAAASTSDASTAAASAALQASPTTALPTRLE</sequence>
<gene>
    <name evidence="6" type="ORF">THASP1DRAFT_27573</name>
</gene>
<dbReference type="Pfam" id="PF00622">
    <property type="entry name" value="SPRY"/>
    <property type="match status" value="1"/>
</dbReference>
<evidence type="ECO:0000313" key="7">
    <source>
        <dbReference type="Proteomes" id="UP000271241"/>
    </source>
</evidence>
<dbReference type="Gene3D" id="2.60.120.920">
    <property type="match status" value="1"/>
</dbReference>
<comment type="subcellular location">
    <subcellularLocation>
        <location evidence="1">Nucleus</location>
    </subcellularLocation>
</comment>
<dbReference type="Gene3D" id="3.90.980.20">
    <property type="match status" value="1"/>
</dbReference>
<reference evidence="7" key="1">
    <citation type="journal article" date="2018" name="Nat. Microbiol.">
        <title>Leveraging single-cell genomics to expand the fungal tree of life.</title>
        <authorList>
            <person name="Ahrendt S.R."/>
            <person name="Quandt C.A."/>
            <person name="Ciobanu D."/>
            <person name="Clum A."/>
            <person name="Salamov A."/>
            <person name="Andreopoulos B."/>
            <person name="Cheng J.F."/>
            <person name="Woyke T."/>
            <person name="Pelin A."/>
            <person name="Henrissat B."/>
            <person name="Reynolds N.K."/>
            <person name="Benny G.L."/>
            <person name="Smith M.E."/>
            <person name="James T.Y."/>
            <person name="Grigoriev I.V."/>
        </authorList>
    </citation>
    <scope>NUCLEOTIDE SEQUENCE [LARGE SCALE GENOMIC DNA]</scope>
    <source>
        <strain evidence="7">RSA 1356</strain>
    </source>
</reference>
<dbReference type="InterPro" id="IPR013320">
    <property type="entry name" value="ConA-like_dom_sf"/>
</dbReference>
<evidence type="ECO:0000313" key="6">
    <source>
        <dbReference type="EMBL" id="RKP10647.1"/>
    </source>
</evidence>
<feature type="compositionally biased region" description="Polar residues" evidence="4">
    <location>
        <begin position="69"/>
        <end position="78"/>
    </location>
</feature>
<feature type="compositionally biased region" description="Basic and acidic residues" evidence="4">
    <location>
        <begin position="654"/>
        <end position="669"/>
    </location>
</feature>
<feature type="region of interest" description="Disordered" evidence="4">
    <location>
        <begin position="1"/>
        <end position="85"/>
    </location>
</feature>
<organism evidence="6 7">
    <name type="scientific">Thamnocephalis sphaerospora</name>
    <dbReference type="NCBI Taxonomy" id="78915"/>
    <lineage>
        <taxon>Eukaryota</taxon>
        <taxon>Fungi</taxon>
        <taxon>Fungi incertae sedis</taxon>
        <taxon>Zoopagomycota</taxon>
        <taxon>Zoopagomycotina</taxon>
        <taxon>Zoopagomycetes</taxon>
        <taxon>Zoopagales</taxon>
        <taxon>Sigmoideomycetaceae</taxon>
        <taxon>Thamnocephalis</taxon>
    </lineage>
</organism>
<feature type="compositionally biased region" description="Basic and acidic residues" evidence="4">
    <location>
        <begin position="42"/>
        <end position="52"/>
    </location>
</feature>
<dbReference type="SMART" id="SM00449">
    <property type="entry name" value="SPRY"/>
    <property type="match status" value="1"/>
</dbReference>
<feature type="region of interest" description="Disordered" evidence="4">
    <location>
        <begin position="639"/>
        <end position="672"/>
    </location>
</feature>
<protein>
    <recommendedName>
        <fullName evidence="5">B30.2/SPRY domain-containing protein</fullName>
    </recommendedName>
</protein>
<dbReference type="InterPro" id="IPR037353">
    <property type="entry name" value="ASH2"/>
</dbReference>
<feature type="compositionally biased region" description="Basic and acidic residues" evidence="4">
    <location>
        <begin position="851"/>
        <end position="863"/>
    </location>
</feature>
<dbReference type="AlphaFoldDB" id="A0A4P9XWF2"/>
<feature type="compositionally biased region" description="Polar residues" evidence="4">
    <location>
        <begin position="148"/>
        <end position="162"/>
    </location>
</feature>
<name>A0A4P9XWF2_9FUNG</name>
<accession>A0A4P9XWF2</accession>
<dbReference type="EMBL" id="KZ992443">
    <property type="protein sequence ID" value="RKP10647.1"/>
    <property type="molecule type" value="Genomic_DNA"/>
</dbReference>
<dbReference type="InterPro" id="IPR003877">
    <property type="entry name" value="SPRY_dom"/>
</dbReference>
<evidence type="ECO:0000256" key="3">
    <source>
        <dbReference type="ARBA" id="ARBA00038149"/>
    </source>
</evidence>
<dbReference type="InterPro" id="IPR001870">
    <property type="entry name" value="B30.2/SPRY"/>
</dbReference>
<feature type="domain" description="B30.2/SPRY" evidence="5">
    <location>
        <begin position="674"/>
        <end position="856"/>
    </location>
</feature>
<dbReference type="Proteomes" id="UP000271241">
    <property type="component" value="Unassembled WGS sequence"/>
</dbReference>
<evidence type="ECO:0000256" key="1">
    <source>
        <dbReference type="ARBA" id="ARBA00004123"/>
    </source>
</evidence>
<feature type="region of interest" description="Disordered" evidence="4">
    <location>
        <begin position="988"/>
        <end position="1008"/>
    </location>
</feature>
<feature type="compositionally biased region" description="Polar residues" evidence="4">
    <location>
        <begin position="251"/>
        <end position="268"/>
    </location>
</feature>
<keyword evidence="2" id="KW-0539">Nucleus</keyword>
<dbReference type="OrthoDB" id="4080456at2759"/>
<feature type="region of interest" description="Disordered" evidence="4">
    <location>
        <begin position="604"/>
        <end position="623"/>
    </location>
</feature>
<feature type="region of interest" description="Disordered" evidence="4">
    <location>
        <begin position="234"/>
        <end position="308"/>
    </location>
</feature>
<dbReference type="STRING" id="78915.A0A4P9XWF2"/>
<evidence type="ECO:0000256" key="4">
    <source>
        <dbReference type="SAM" id="MobiDB-lite"/>
    </source>
</evidence>
<dbReference type="InterPro" id="IPR043136">
    <property type="entry name" value="B30.2/SPRY_sf"/>
</dbReference>
<proteinExistence type="inferred from homology"/>
<comment type="similarity">
    <text evidence="3">Belongs to the cclA family.</text>
</comment>
<dbReference type="GO" id="GO:0048188">
    <property type="term" value="C:Set1C/COMPASS complex"/>
    <property type="evidence" value="ECO:0007669"/>
    <property type="project" value="InterPro"/>
</dbReference>
<feature type="compositionally biased region" description="Low complexity" evidence="4">
    <location>
        <begin position="24"/>
        <end position="39"/>
    </location>
</feature>
<feature type="region of interest" description="Disordered" evidence="4">
    <location>
        <begin position="145"/>
        <end position="168"/>
    </location>
</feature>